<gene>
    <name evidence="2" type="ORF">KC19_8G024600</name>
</gene>
<evidence type="ECO:0000313" key="2">
    <source>
        <dbReference type="EMBL" id="KAG0563362.1"/>
    </source>
</evidence>
<feature type="region of interest" description="Disordered" evidence="1">
    <location>
        <begin position="97"/>
        <end position="118"/>
    </location>
</feature>
<evidence type="ECO:0000313" key="3">
    <source>
        <dbReference type="Proteomes" id="UP000822688"/>
    </source>
</evidence>
<evidence type="ECO:0000256" key="1">
    <source>
        <dbReference type="SAM" id="MobiDB-lite"/>
    </source>
</evidence>
<reference evidence="2" key="1">
    <citation type="submission" date="2020-06" db="EMBL/GenBank/DDBJ databases">
        <title>WGS assembly of Ceratodon purpureus strain R40.</title>
        <authorList>
            <person name="Carey S.B."/>
            <person name="Jenkins J."/>
            <person name="Shu S."/>
            <person name="Lovell J.T."/>
            <person name="Sreedasyam A."/>
            <person name="Maumus F."/>
            <person name="Tiley G.P."/>
            <person name="Fernandez-Pozo N."/>
            <person name="Barry K."/>
            <person name="Chen C."/>
            <person name="Wang M."/>
            <person name="Lipzen A."/>
            <person name="Daum C."/>
            <person name="Saski C.A."/>
            <person name="Payton A.C."/>
            <person name="Mcbreen J.C."/>
            <person name="Conrad R.E."/>
            <person name="Kollar L.M."/>
            <person name="Olsson S."/>
            <person name="Huttunen S."/>
            <person name="Landis J.B."/>
            <person name="Wickett N.J."/>
            <person name="Johnson M.G."/>
            <person name="Rensing S.A."/>
            <person name="Grimwood J."/>
            <person name="Schmutz J."/>
            <person name="Mcdaniel S.F."/>
        </authorList>
    </citation>
    <scope>NUCLEOTIDE SEQUENCE</scope>
    <source>
        <strain evidence="2">R40</strain>
    </source>
</reference>
<name>A0A8T0H2M4_CERPU</name>
<sequence length="174" mass="19507">MKSFRLWFRSLLRFSSLPGAQRRFQLRLGAVVAIDLGLVVCERLGTHLLEAYNIKRDGSCGNDSRHWQHQLPRIHLHLSETGLSGFDLNKLPLHTSTADIPQRASGTTRSRNSRRRSYSIRTRNGAWILNRKLVPRRGENLSLKLAPALDKAAPSSTSCDYLQLPHASSAVLSA</sequence>
<organism evidence="2 3">
    <name type="scientific">Ceratodon purpureus</name>
    <name type="common">Fire moss</name>
    <name type="synonym">Dicranum purpureum</name>
    <dbReference type="NCBI Taxonomy" id="3225"/>
    <lineage>
        <taxon>Eukaryota</taxon>
        <taxon>Viridiplantae</taxon>
        <taxon>Streptophyta</taxon>
        <taxon>Embryophyta</taxon>
        <taxon>Bryophyta</taxon>
        <taxon>Bryophytina</taxon>
        <taxon>Bryopsida</taxon>
        <taxon>Dicranidae</taxon>
        <taxon>Pseudoditrichales</taxon>
        <taxon>Ditrichaceae</taxon>
        <taxon>Ceratodon</taxon>
    </lineage>
</organism>
<dbReference type="AlphaFoldDB" id="A0A8T0H2M4"/>
<protein>
    <submittedName>
        <fullName evidence="2">Uncharacterized protein</fullName>
    </submittedName>
</protein>
<accession>A0A8T0H2M4</accession>
<dbReference type="EMBL" id="CM026429">
    <property type="protein sequence ID" value="KAG0563362.1"/>
    <property type="molecule type" value="Genomic_DNA"/>
</dbReference>
<keyword evidence="3" id="KW-1185">Reference proteome</keyword>
<comment type="caution">
    <text evidence="2">The sequence shown here is derived from an EMBL/GenBank/DDBJ whole genome shotgun (WGS) entry which is preliminary data.</text>
</comment>
<dbReference type="Proteomes" id="UP000822688">
    <property type="component" value="Chromosome 8"/>
</dbReference>
<proteinExistence type="predicted"/>